<dbReference type="SUPFAM" id="SSF50956">
    <property type="entry name" value="Thermostable phytase (3-phytase)"/>
    <property type="match status" value="1"/>
</dbReference>
<proteinExistence type="predicted"/>
<dbReference type="Proteomes" id="UP000077748">
    <property type="component" value="Chromosome"/>
</dbReference>
<dbReference type="RefSeq" id="WP_064584685.1">
    <property type="nucleotide sequence ID" value="NZ_CP015878.1"/>
</dbReference>
<organism evidence="3 4">
    <name type="scientific">Pseudomonas citronellolis</name>
    <dbReference type="NCBI Taxonomy" id="53408"/>
    <lineage>
        <taxon>Bacteria</taxon>
        <taxon>Pseudomonadati</taxon>
        <taxon>Pseudomonadota</taxon>
        <taxon>Gammaproteobacteria</taxon>
        <taxon>Pseudomonadales</taxon>
        <taxon>Pseudomonadaceae</taxon>
        <taxon>Pseudomonas</taxon>
    </lineage>
</organism>
<accession>A0A1A9KJZ9</accession>
<dbReference type="AlphaFoldDB" id="A0A1A9KJZ9"/>
<gene>
    <name evidence="3" type="ORF">A9C11_29045</name>
</gene>
<sequence length="336" mass="35869">MRRALAALAAVLGCAQALADAPAVGQGPALQFLSEHAVEGMPAGNLSGLALCGGELWTVSDRDDDRLYGLRPDETPGSVWQARAETFSAPGLPDSGLSWGARARTWLYGLVRGGAMDFEGVSCDGKGNRYLVSEAYAGVLRVPEAGAAQWLELPPTLLRQARASGLLMVNNAYYEGLAIDADGKRLWLAAERQRRGLLRLRNDNGSWKCDGACVLLSEAGTALPPPQLESDKPLALDFSDLALYQGKLFTLERLVHQVCRRNADSGAAERCWSFADGALAPQRRYALPYGVAEALVIDDKGAWIGLDNGDAARADGDARPYVLRFAAPAEGWLGGK</sequence>
<protein>
    <submittedName>
        <fullName evidence="3">DNA topoisomerase IV</fullName>
    </submittedName>
</protein>
<keyword evidence="3" id="KW-0413">Isomerase</keyword>
<feature type="chain" id="PRO_5008391834" evidence="1">
    <location>
        <begin position="20"/>
        <end position="336"/>
    </location>
</feature>
<reference evidence="3 4" key="1">
    <citation type="submission" date="2016-05" db="EMBL/GenBank/DDBJ databases">
        <title>Genome Sequence of Pseudomonas citronellolis Strain SJTE-3, an Estrogens and Persistent Organic Pollutants degradation strain.</title>
        <authorList>
            <person name="Liang R."/>
        </authorList>
    </citation>
    <scope>NUCLEOTIDE SEQUENCE [LARGE SCALE GENOMIC DNA]</scope>
    <source>
        <strain evidence="3 4">SJTE-3</strain>
    </source>
</reference>
<feature type="domain" description="Phytase-like" evidence="2">
    <location>
        <begin position="42"/>
        <end position="194"/>
    </location>
</feature>
<dbReference type="Pfam" id="PF13449">
    <property type="entry name" value="Phytase-like"/>
    <property type="match status" value="1"/>
</dbReference>
<evidence type="ECO:0000259" key="2">
    <source>
        <dbReference type="Pfam" id="PF13449"/>
    </source>
</evidence>
<name>A0A1A9KJZ9_9PSED</name>
<dbReference type="GO" id="GO:0016853">
    <property type="term" value="F:isomerase activity"/>
    <property type="evidence" value="ECO:0007669"/>
    <property type="project" value="UniProtKB-KW"/>
</dbReference>
<dbReference type="EMBL" id="CP015878">
    <property type="protein sequence ID" value="ANI17789.1"/>
    <property type="molecule type" value="Genomic_DNA"/>
</dbReference>
<evidence type="ECO:0000256" key="1">
    <source>
        <dbReference type="SAM" id="SignalP"/>
    </source>
</evidence>
<evidence type="ECO:0000313" key="4">
    <source>
        <dbReference type="Proteomes" id="UP000077748"/>
    </source>
</evidence>
<keyword evidence="1" id="KW-0732">Signal</keyword>
<feature type="signal peptide" evidence="1">
    <location>
        <begin position="1"/>
        <end position="19"/>
    </location>
</feature>
<dbReference type="InterPro" id="IPR027372">
    <property type="entry name" value="Phytase-like_dom"/>
</dbReference>
<evidence type="ECO:0000313" key="3">
    <source>
        <dbReference type="EMBL" id="ANI17789.1"/>
    </source>
</evidence>